<accession>A0ABT8W4L1</accession>
<evidence type="ECO:0000256" key="3">
    <source>
        <dbReference type="ARBA" id="ARBA00022840"/>
    </source>
</evidence>
<keyword evidence="2" id="KW-0547">Nucleotide-binding</keyword>
<dbReference type="Pfam" id="PF00437">
    <property type="entry name" value="T2SSE"/>
    <property type="match status" value="1"/>
</dbReference>
<dbReference type="PANTHER" id="PTHR30258:SF29">
    <property type="entry name" value="MSHA PILUS ASSEMBLY ATPASE MSHE"/>
    <property type="match status" value="1"/>
</dbReference>
<dbReference type="EMBL" id="JAUMIS010000003">
    <property type="protein sequence ID" value="MDO3723183.1"/>
    <property type="molecule type" value="Genomic_DNA"/>
</dbReference>
<dbReference type="SMART" id="SM00382">
    <property type="entry name" value="AAA"/>
    <property type="match status" value="1"/>
</dbReference>
<dbReference type="SUPFAM" id="SSF160246">
    <property type="entry name" value="EspE N-terminal domain-like"/>
    <property type="match status" value="1"/>
</dbReference>
<dbReference type="CDD" id="cd01129">
    <property type="entry name" value="PulE-GspE-like"/>
    <property type="match status" value="1"/>
</dbReference>
<dbReference type="Proteomes" id="UP001168640">
    <property type="component" value="Unassembled WGS sequence"/>
</dbReference>
<dbReference type="Gene3D" id="3.40.50.300">
    <property type="entry name" value="P-loop containing nucleotide triphosphate hydrolases"/>
    <property type="match status" value="1"/>
</dbReference>
<evidence type="ECO:0000313" key="6">
    <source>
        <dbReference type="Proteomes" id="UP001168640"/>
    </source>
</evidence>
<gene>
    <name evidence="5" type="ORF">QVZ43_15815</name>
</gene>
<keyword evidence="3" id="KW-0067">ATP-binding</keyword>
<evidence type="ECO:0000256" key="2">
    <source>
        <dbReference type="ARBA" id="ARBA00022741"/>
    </source>
</evidence>
<dbReference type="InterPro" id="IPR027417">
    <property type="entry name" value="P-loop_NTPase"/>
</dbReference>
<comment type="caution">
    <text evidence="5">The sequence shown here is derived from an EMBL/GenBank/DDBJ whole genome shotgun (WGS) entry which is preliminary data.</text>
</comment>
<dbReference type="InterPro" id="IPR037257">
    <property type="entry name" value="T2SS_E_N_sf"/>
</dbReference>
<sequence length="589" mass="65824">MTEPKKKIRLGDLLVHNDVISEQQLMTALREQKNTGRKLGRTLIDLGYVDEDNLLNILSRQLEVPFVQLRHYRFNNELVKKLPEAMARRFRSIVLDEQGGELLIGMADPLDIFAYDELVRILKRPVRQAVVSESELLNALDLVYRRTDEIASLAEELEDELGDDAFDLADLSAESESAEAPVVKLLQTLFEDAVQARSSDIHIEPDETLVRIRQRVDGVLQEQVMKEKKVNAALVLRLKLMAGLNISEKRLPQDGRFNIRVKGRSIDVRVSTMPVQYGESVVMRLLDQSKGMLNLDGTGMPENLLTRFRQMIRKPHGMVLVTGPTGSGKTTTLYGALNELNRAEVKIITAEDPVEYRLPRITQVQVNPKIGLEFASVLRAALRQDPDVILVGEMRDRETAEIGLRAAMTGHLVLSTLHTNDSISSAMRLIDMGAEPFLVASSLLGVVAQRLVRRVCDNCAEAYEPTEQERIWLDSFHLDPRYLEAGFVKGRGCYQCSNTGYRGRVGVYELLEMNEPMLDALRQKDVAAFTRAARLGDSYRPLGQCAMDYALRGVTTLEEVARVAATSETDFAGSASKTLADLAVEEGMA</sequence>
<feature type="domain" description="Bacterial type II secretion system protein E" evidence="4">
    <location>
        <begin position="382"/>
        <end position="396"/>
    </location>
</feature>
<dbReference type="PROSITE" id="PS00662">
    <property type="entry name" value="T2SP_E"/>
    <property type="match status" value="1"/>
</dbReference>
<dbReference type="SUPFAM" id="SSF52540">
    <property type="entry name" value="P-loop containing nucleoside triphosphate hydrolases"/>
    <property type="match status" value="1"/>
</dbReference>
<proteinExistence type="inferred from homology"/>
<organism evidence="5 6">
    <name type="scientific">Marinobacter suaedae</name>
    <dbReference type="NCBI Taxonomy" id="3057675"/>
    <lineage>
        <taxon>Bacteria</taxon>
        <taxon>Pseudomonadati</taxon>
        <taxon>Pseudomonadota</taxon>
        <taxon>Gammaproteobacteria</taxon>
        <taxon>Pseudomonadales</taxon>
        <taxon>Marinobacteraceae</taxon>
        <taxon>Marinobacter</taxon>
    </lineage>
</organism>
<name>A0ABT8W4L1_9GAMM</name>
<dbReference type="RefSeq" id="WP_302910690.1">
    <property type="nucleotide sequence ID" value="NZ_JAUMIS010000003.1"/>
</dbReference>
<dbReference type="InterPro" id="IPR007831">
    <property type="entry name" value="T2SS_GspE_N"/>
</dbReference>
<protein>
    <submittedName>
        <fullName evidence="5">GspE/PulE family protein</fullName>
    </submittedName>
</protein>
<dbReference type="Gene3D" id="3.30.300.160">
    <property type="entry name" value="Type II secretion system, protein E, N-terminal domain"/>
    <property type="match status" value="1"/>
</dbReference>
<dbReference type="InterPro" id="IPR001482">
    <property type="entry name" value="T2SS/T4SS_dom"/>
</dbReference>
<dbReference type="InterPro" id="IPR003593">
    <property type="entry name" value="AAA+_ATPase"/>
</dbReference>
<keyword evidence="6" id="KW-1185">Reference proteome</keyword>
<dbReference type="PANTHER" id="PTHR30258">
    <property type="entry name" value="TYPE II SECRETION SYSTEM PROTEIN GSPE-RELATED"/>
    <property type="match status" value="1"/>
</dbReference>
<dbReference type="Pfam" id="PF05157">
    <property type="entry name" value="MshEN"/>
    <property type="match status" value="1"/>
</dbReference>
<comment type="similarity">
    <text evidence="1">Belongs to the GSP E family.</text>
</comment>
<evidence type="ECO:0000259" key="4">
    <source>
        <dbReference type="PROSITE" id="PS00662"/>
    </source>
</evidence>
<reference evidence="5" key="1">
    <citation type="submission" date="2023-07" db="EMBL/GenBank/DDBJ databases">
        <title>Marinobacter sp. chi1 genome sequencing and assembly.</title>
        <authorList>
            <person name="Park S."/>
        </authorList>
    </citation>
    <scope>NUCLEOTIDE SEQUENCE</scope>
    <source>
        <strain evidence="5">Chi1</strain>
    </source>
</reference>
<evidence type="ECO:0000256" key="1">
    <source>
        <dbReference type="ARBA" id="ARBA00006611"/>
    </source>
</evidence>
<evidence type="ECO:0000313" key="5">
    <source>
        <dbReference type="EMBL" id="MDO3723183.1"/>
    </source>
</evidence>
<dbReference type="Gene3D" id="3.30.450.90">
    <property type="match status" value="1"/>
</dbReference>